<gene>
    <name evidence="4" type="ORF">M5D96_008299</name>
</gene>
<proteinExistence type="inferred from homology"/>
<reference evidence="4" key="1">
    <citation type="journal article" date="2023" name="Genome Biol. Evol.">
        <title>Long-read-based Genome Assembly of Drosophila gunungcola Reveals Fewer Chemosensory Genes in Flower-breeding Species.</title>
        <authorList>
            <person name="Negi A."/>
            <person name="Liao B.Y."/>
            <person name="Yeh S.D."/>
        </authorList>
    </citation>
    <scope>NUCLEOTIDE SEQUENCE</scope>
    <source>
        <strain evidence="4">Sukarami</strain>
    </source>
</reference>
<dbReference type="Proteomes" id="UP001059596">
    <property type="component" value="Unassembled WGS sequence"/>
</dbReference>
<accession>A0A9P9YK89</accession>
<dbReference type="FunFam" id="3.40.50.300:FF:003045">
    <property type="entry name" value="GD10885"/>
    <property type="match status" value="1"/>
</dbReference>
<dbReference type="CDD" id="cd00959">
    <property type="entry name" value="DeoC"/>
    <property type="match status" value="1"/>
</dbReference>
<dbReference type="PANTHER" id="PTHR12169:SF6">
    <property type="entry name" value="AFG1-LIKE ATPASE"/>
    <property type="match status" value="1"/>
</dbReference>
<keyword evidence="2" id="KW-0547">Nucleotide-binding</keyword>
<dbReference type="InterPro" id="IPR005654">
    <property type="entry name" value="ATPase_AFG1-like"/>
</dbReference>
<dbReference type="Gene3D" id="3.20.20.70">
    <property type="entry name" value="Aldolase class I"/>
    <property type="match status" value="1"/>
</dbReference>
<dbReference type="AlphaFoldDB" id="A0A9P9YK89"/>
<comment type="caution">
    <text evidence="4">The sequence shown here is derived from an EMBL/GenBank/DDBJ whole genome shotgun (WGS) entry which is preliminary data.</text>
</comment>
<sequence>MLHYHLGVVVRCARHKPLLLWAPVCHKSFLSPLKEYEERFQTMKELDALYHKIQGYRPSYKTSGGGGGGFFSSLFGRKSSEDDDQDDPNAGSHAPQGLYLYGSVGVGKTTLMDLFFDCCTQRVHFTSFMNTVHTRIHEAKKEQGPVDRAFNSEKPAPFDPTKPVADLIARESWLICFDEFQVTDIADAMVLKRLFTHLFRHGIVSQLDSIDYRRIAQSGDTNYFVKGQTDADGSMNRMFKILCAEENDIIRPRTLTHFGRDLTFNRTCGQVLDSTFGELCDRISQFFHTVLIRDVPQLTLDVKAQMRRFITLIDTLYNNRVRVVLSADVPLESLFSFTGGSKSLSDSERNLMDDLKIIEEIATTISQRCHVTGVNEIAWALRALMLTDLTTLAGDDTAANVRRLCLRACYPFEPQFFDKFFDRALIPEMHTAAVCVYPARVAIAAVATGFPTGQYGLQTRLQEISHAILAGATEIDIVINRQLALVGDWEALYNEVVLMRSACGQRAHLKTILAIGELGTMENVYKAAMVCMLAGADFIKTSTGKETVNATLPVGLVMIFAIQEFKRRTCQIVGLKPAGGVKTVRDAIAWMTMVNETLGIRWLHPERFRFGASGLLDDIERVVREGVKKLEEEEALRNLPVSREAAAAETFCKELRKKKEAQ</sequence>
<evidence type="ECO:0000313" key="5">
    <source>
        <dbReference type="Proteomes" id="UP001059596"/>
    </source>
</evidence>
<dbReference type="SUPFAM" id="SSF52540">
    <property type="entry name" value="P-loop containing nucleoside triphosphate hydrolases"/>
    <property type="match status" value="1"/>
</dbReference>
<evidence type="ECO:0000313" key="4">
    <source>
        <dbReference type="EMBL" id="KAI8038401.1"/>
    </source>
</evidence>
<dbReference type="PANTHER" id="PTHR12169">
    <property type="entry name" value="ATPASE N2B"/>
    <property type="match status" value="1"/>
</dbReference>
<dbReference type="GO" id="GO:0004139">
    <property type="term" value="F:deoxyribose-phosphate aldolase activity"/>
    <property type="evidence" value="ECO:0007669"/>
    <property type="project" value="InterPro"/>
</dbReference>
<keyword evidence="3" id="KW-0067">ATP-binding</keyword>
<dbReference type="Pfam" id="PF03969">
    <property type="entry name" value="AFG1_ATPase"/>
    <property type="match status" value="2"/>
</dbReference>
<dbReference type="GO" id="GO:0009264">
    <property type="term" value="P:deoxyribonucleotide catabolic process"/>
    <property type="evidence" value="ECO:0007669"/>
    <property type="project" value="InterPro"/>
</dbReference>
<dbReference type="InterPro" id="IPR002915">
    <property type="entry name" value="DeoC/FbaB/LacD_aldolase"/>
</dbReference>
<name>A0A9P9YK89_9MUSC</name>
<dbReference type="NCBIfam" id="NF040713">
    <property type="entry name" value="ZapE"/>
    <property type="match status" value="1"/>
</dbReference>
<dbReference type="NCBIfam" id="TIGR00126">
    <property type="entry name" value="deoC"/>
    <property type="match status" value="1"/>
</dbReference>
<dbReference type="Gene3D" id="3.40.50.300">
    <property type="entry name" value="P-loop containing nucleotide triphosphate hydrolases"/>
    <property type="match status" value="1"/>
</dbReference>
<keyword evidence="5" id="KW-1185">Reference proteome</keyword>
<dbReference type="GO" id="GO:0016887">
    <property type="term" value="F:ATP hydrolysis activity"/>
    <property type="evidence" value="ECO:0007669"/>
    <property type="project" value="InterPro"/>
</dbReference>
<dbReference type="GO" id="GO:0005739">
    <property type="term" value="C:mitochondrion"/>
    <property type="evidence" value="ECO:0007669"/>
    <property type="project" value="TreeGrafter"/>
</dbReference>
<dbReference type="InterPro" id="IPR011343">
    <property type="entry name" value="DeoC"/>
</dbReference>
<evidence type="ECO:0000256" key="2">
    <source>
        <dbReference type="ARBA" id="ARBA00022741"/>
    </source>
</evidence>
<dbReference type="Pfam" id="PF01791">
    <property type="entry name" value="DeoC"/>
    <property type="match status" value="1"/>
</dbReference>
<organism evidence="4 5">
    <name type="scientific">Drosophila gunungcola</name>
    <name type="common">fruit fly</name>
    <dbReference type="NCBI Taxonomy" id="103775"/>
    <lineage>
        <taxon>Eukaryota</taxon>
        <taxon>Metazoa</taxon>
        <taxon>Ecdysozoa</taxon>
        <taxon>Arthropoda</taxon>
        <taxon>Hexapoda</taxon>
        <taxon>Insecta</taxon>
        <taxon>Pterygota</taxon>
        <taxon>Neoptera</taxon>
        <taxon>Endopterygota</taxon>
        <taxon>Diptera</taxon>
        <taxon>Brachycera</taxon>
        <taxon>Muscomorpha</taxon>
        <taxon>Ephydroidea</taxon>
        <taxon>Drosophilidae</taxon>
        <taxon>Drosophila</taxon>
        <taxon>Sophophora</taxon>
    </lineage>
</organism>
<dbReference type="EMBL" id="JAMKOV010000007">
    <property type="protein sequence ID" value="KAI8038401.1"/>
    <property type="molecule type" value="Genomic_DNA"/>
</dbReference>
<protein>
    <recommendedName>
        <fullName evidence="6">Phosphodeoxyriboaldolase</fullName>
    </recommendedName>
</protein>
<evidence type="ECO:0000256" key="1">
    <source>
        <dbReference type="ARBA" id="ARBA00010322"/>
    </source>
</evidence>
<dbReference type="InterPro" id="IPR013785">
    <property type="entry name" value="Aldolase_TIM"/>
</dbReference>
<dbReference type="SUPFAM" id="SSF51569">
    <property type="entry name" value="Aldolase"/>
    <property type="match status" value="1"/>
</dbReference>
<dbReference type="FunFam" id="3.20.20.70:FF:000106">
    <property type="entry name" value="Deoxyribose-phosphate aldolase"/>
    <property type="match status" value="1"/>
</dbReference>
<dbReference type="GO" id="GO:0005524">
    <property type="term" value="F:ATP binding"/>
    <property type="evidence" value="ECO:0007669"/>
    <property type="project" value="UniProtKB-KW"/>
</dbReference>
<evidence type="ECO:0008006" key="6">
    <source>
        <dbReference type="Google" id="ProtNLM"/>
    </source>
</evidence>
<dbReference type="InterPro" id="IPR027417">
    <property type="entry name" value="P-loop_NTPase"/>
</dbReference>
<evidence type="ECO:0000256" key="3">
    <source>
        <dbReference type="ARBA" id="ARBA00022840"/>
    </source>
</evidence>
<comment type="similarity">
    <text evidence="1">Belongs to the AFG1 ATPase family.</text>
</comment>
<dbReference type="SMART" id="SM01133">
    <property type="entry name" value="DeoC"/>
    <property type="match status" value="1"/>
</dbReference>